<accession>A0ABY6BL70</accession>
<evidence type="ECO:0000313" key="2">
    <source>
        <dbReference type="Proteomes" id="UP001064632"/>
    </source>
</evidence>
<gene>
    <name evidence="1" type="ORF">N4264_13100</name>
</gene>
<dbReference type="EMBL" id="CP104694">
    <property type="protein sequence ID" value="UXI70532.1"/>
    <property type="molecule type" value="Genomic_DNA"/>
</dbReference>
<dbReference type="Proteomes" id="UP001064632">
    <property type="component" value="Chromosome"/>
</dbReference>
<organism evidence="1 2">
    <name type="scientific">Tahibacter amnicola</name>
    <dbReference type="NCBI Taxonomy" id="2976241"/>
    <lineage>
        <taxon>Bacteria</taxon>
        <taxon>Pseudomonadati</taxon>
        <taxon>Pseudomonadota</taxon>
        <taxon>Gammaproteobacteria</taxon>
        <taxon>Lysobacterales</taxon>
        <taxon>Rhodanobacteraceae</taxon>
        <taxon>Tahibacter</taxon>
    </lineage>
</organism>
<sequence>MIAVDSIDTPPARAWKVTTFERPADVSDVVALGSANGAVIGRGRLWPDTTEAMDDTAVTWERSGIGAVVTCGGQWVAFGGLRRGVIAGAVRAAAGGLRAARWSHLTGGTREPQYLAAHRYLHSMAWGTDGQHCCGVGTNGMHTPVQPIVWEPNGDLRELRTGGLSQVTPRAVHGTRVAGTGQQGRRTHAVYWPDLASAPTLLSAEASCCNAMSGELQAGAIFSGARSRPVLWRGEPRSLVELLPAAFDGGMVNACDGIFQAGSCFRPAEWWPDELPHTDEHAFLWMGTAGTAIDLHRHLPAPWNSSVAMGVEIVDGGLRVYGKAMQYVPDADLGAPVEANECAVVWELCPKPRFPRPRDTQSHGLLAVM</sequence>
<protein>
    <submittedName>
        <fullName evidence="1">Uncharacterized protein</fullName>
    </submittedName>
</protein>
<evidence type="ECO:0000313" key="1">
    <source>
        <dbReference type="EMBL" id="UXI70532.1"/>
    </source>
</evidence>
<name>A0ABY6BL70_9GAMM</name>
<dbReference type="RefSeq" id="WP_261697480.1">
    <property type="nucleotide sequence ID" value="NZ_CP104694.1"/>
</dbReference>
<keyword evidence="2" id="KW-1185">Reference proteome</keyword>
<reference evidence="1" key="1">
    <citation type="submission" date="2022-09" db="EMBL/GenBank/DDBJ databases">
        <title>Tahibacter sp. nov., isolated from a fresh water.</title>
        <authorList>
            <person name="Baek J.H."/>
            <person name="Lee J.K."/>
            <person name="Kim J.M."/>
            <person name="Jeon C.O."/>
        </authorList>
    </citation>
    <scope>NUCLEOTIDE SEQUENCE</scope>
    <source>
        <strain evidence="1">W38</strain>
    </source>
</reference>
<proteinExistence type="predicted"/>